<dbReference type="EMBL" id="JACXVP010000178">
    <property type="protein sequence ID" value="KAG5568269.1"/>
    <property type="molecule type" value="Genomic_DNA"/>
</dbReference>
<dbReference type="Proteomes" id="UP000824120">
    <property type="component" value="Unassembled WGS sequence"/>
</dbReference>
<feature type="domain" description="DNA helicase Pif1-like DEAD-box helicase" evidence="2">
    <location>
        <begin position="128"/>
        <end position="191"/>
    </location>
</feature>
<comment type="caution">
    <text evidence="3">The sequence shown here is derived from an EMBL/GenBank/DDBJ whole genome shotgun (WGS) entry which is preliminary data.</text>
</comment>
<dbReference type="InterPro" id="IPR010285">
    <property type="entry name" value="DNA_helicase_pif1-like_DEAD"/>
</dbReference>
<proteinExistence type="inferred from homology"/>
<keyword evidence="1" id="KW-0378">Hydrolase</keyword>
<gene>
    <name evidence="3" type="ORF">H5410_064709</name>
</gene>
<dbReference type="PANTHER" id="PTHR10492">
    <property type="match status" value="1"/>
</dbReference>
<keyword evidence="1" id="KW-0234">DNA repair</keyword>
<keyword evidence="1" id="KW-0347">Helicase</keyword>
<protein>
    <recommendedName>
        <fullName evidence="1">ATP-dependent DNA helicase</fullName>
        <ecNumber evidence="1">5.6.2.3</ecNumber>
    </recommendedName>
</protein>
<sequence>MFITFDKSLLECVYSPTILVSLITVNPKNYGKYLKIQCRRFQKVPNLGTKSIQHSVINHINEFLHLIGHNIKEYSFVSKNIIPSTLPKEPKDVHFERNKIVNEEDLLLQRKLNPHQKRAFNTLLDRQAASSGVATSFSGGRIAHSRFKIPIVIDNNFTCNISKQISMAKHKMIQALDILLKDLTVKRNLFDWKSHSLWRRL</sequence>
<dbReference type="GO" id="GO:0006310">
    <property type="term" value="P:DNA recombination"/>
    <property type="evidence" value="ECO:0007669"/>
    <property type="project" value="UniProtKB-KW"/>
</dbReference>
<dbReference type="Pfam" id="PF05970">
    <property type="entry name" value="PIF1"/>
    <property type="match status" value="1"/>
</dbReference>
<dbReference type="AlphaFoldDB" id="A0A9J5VYM8"/>
<dbReference type="PANTHER" id="PTHR10492:SF100">
    <property type="entry name" value="ATP-DEPENDENT DNA HELICASE"/>
    <property type="match status" value="1"/>
</dbReference>
<name>A0A9J5VYM8_SOLCO</name>
<dbReference type="GO" id="GO:0006281">
    <property type="term" value="P:DNA repair"/>
    <property type="evidence" value="ECO:0007669"/>
    <property type="project" value="UniProtKB-KW"/>
</dbReference>
<keyword evidence="1" id="KW-0067">ATP-binding</keyword>
<accession>A0A9J5VYM8</accession>
<keyword evidence="4" id="KW-1185">Reference proteome</keyword>
<dbReference type="OrthoDB" id="1927241at2759"/>
<evidence type="ECO:0000313" key="3">
    <source>
        <dbReference type="EMBL" id="KAG5568269.1"/>
    </source>
</evidence>
<keyword evidence="1" id="KW-0233">DNA recombination</keyword>
<keyword evidence="1" id="KW-0227">DNA damage</keyword>
<dbReference type="GO" id="GO:0043139">
    <property type="term" value="F:5'-3' DNA helicase activity"/>
    <property type="evidence" value="ECO:0007669"/>
    <property type="project" value="UniProtKB-EC"/>
</dbReference>
<comment type="cofactor">
    <cofactor evidence="1">
        <name>Mg(2+)</name>
        <dbReference type="ChEBI" id="CHEBI:18420"/>
    </cofactor>
</comment>
<comment type="similarity">
    <text evidence="1">Belongs to the helicase family.</text>
</comment>
<evidence type="ECO:0000256" key="1">
    <source>
        <dbReference type="RuleBase" id="RU363044"/>
    </source>
</evidence>
<dbReference type="EC" id="5.6.2.3" evidence="1"/>
<reference evidence="3" key="1">
    <citation type="submission" date="2020-09" db="EMBL/GenBank/DDBJ databases">
        <title>De no assembly of potato wild relative species, Solanum commersonii.</title>
        <authorList>
            <person name="Cho K."/>
        </authorList>
    </citation>
    <scope>NUCLEOTIDE SEQUENCE</scope>
    <source>
        <strain evidence="3">LZ3.2</strain>
        <tissue evidence="3">Leaf</tissue>
    </source>
</reference>
<dbReference type="GO" id="GO:0016787">
    <property type="term" value="F:hydrolase activity"/>
    <property type="evidence" value="ECO:0007669"/>
    <property type="project" value="UniProtKB-KW"/>
</dbReference>
<dbReference type="GO" id="GO:0000723">
    <property type="term" value="P:telomere maintenance"/>
    <property type="evidence" value="ECO:0007669"/>
    <property type="project" value="InterPro"/>
</dbReference>
<evidence type="ECO:0000259" key="2">
    <source>
        <dbReference type="Pfam" id="PF05970"/>
    </source>
</evidence>
<organism evidence="3 4">
    <name type="scientific">Solanum commersonii</name>
    <name type="common">Commerson's wild potato</name>
    <name type="synonym">Commerson's nightshade</name>
    <dbReference type="NCBI Taxonomy" id="4109"/>
    <lineage>
        <taxon>Eukaryota</taxon>
        <taxon>Viridiplantae</taxon>
        <taxon>Streptophyta</taxon>
        <taxon>Embryophyta</taxon>
        <taxon>Tracheophyta</taxon>
        <taxon>Spermatophyta</taxon>
        <taxon>Magnoliopsida</taxon>
        <taxon>eudicotyledons</taxon>
        <taxon>Gunneridae</taxon>
        <taxon>Pentapetalae</taxon>
        <taxon>asterids</taxon>
        <taxon>lamiids</taxon>
        <taxon>Solanales</taxon>
        <taxon>Solanaceae</taxon>
        <taxon>Solanoideae</taxon>
        <taxon>Solaneae</taxon>
        <taxon>Solanum</taxon>
    </lineage>
</organism>
<keyword evidence="1" id="KW-0547">Nucleotide-binding</keyword>
<dbReference type="GO" id="GO:0005524">
    <property type="term" value="F:ATP binding"/>
    <property type="evidence" value="ECO:0007669"/>
    <property type="project" value="UniProtKB-KW"/>
</dbReference>
<evidence type="ECO:0000313" key="4">
    <source>
        <dbReference type="Proteomes" id="UP000824120"/>
    </source>
</evidence>
<comment type="catalytic activity">
    <reaction evidence="1">
        <text>ATP + H2O = ADP + phosphate + H(+)</text>
        <dbReference type="Rhea" id="RHEA:13065"/>
        <dbReference type="ChEBI" id="CHEBI:15377"/>
        <dbReference type="ChEBI" id="CHEBI:15378"/>
        <dbReference type="ChEBI" id="CHEBI:30616"/>
        <dbReference type="ChEBI" id="CHEBI:43474"/>
        <dbReference type="ChEBI" id="CHEBI:456216"/>
        <dbReference type="EC" id="5.6.2.3"/>
    </reaction>
</comment>